<dbReference type="InParanoid" id="A0A194R042"/>
<proteinExistence type="predicted"/>
<evidence type="ECO:0000256" key="2">
    <source>
        <dbReference type="SAM" id="MobiDB-lite"/>
    </source>
</evidence>
<keyword evidence="4" id="KW-1185">Reference proteome</keyword>
<dbReference type="PANTHER" id="PTHR46108">
    <property type="entry name" value="BLUE CHEESE"/>
    <property type="match status" value="1"/>
</dbReference>
<accession>A0A194R042</accession>
<feature type="region of interest" description="Disordered" evidence="2">
    <location>
        <begin position="556"/>
        <end position="583"/>
    </location>
</feature>
<feature type="compositionally biased region" description="Low complexity" evidence="2">
    <location>
        <begin position="10"/>
        <end position="26"/>
    </location>
</feature>
<evidence type="ECO:0000313" key="3">
    <source>
        <dbReference type="EMBL" id="KPJ11168.1"/>
    </source>
</evidence>
<dbReference type="Proteomes" id="UP000053240">
    <property type="component" value="Unassembled WGS sequence"/>
</dbReference>
<dbReference type="PANTHER" id="PTHR46108:SF4">
    <property type="entry name" value="BLUE CHEESE"/>
    <property type="match status" value="1"/>
</dbReference>
<dbReference type="STRING" id="76193.A0A194R042"/>
<sequence length="1074" mass="119536">MNLMRKLRGASASSSTETPESSNSSSHVQLGLMHLKKLFAEYTHPPQTLTEAEKDDKLYNMLPLFCKVFGTSPSSEMNEKFWDILSFCQQVSKLMVSEIRKRASNQSTVAASCAIAKFLEIENSEESSNGWMLLSTLNLLAAGDQSLIQVMTTAAIPSTLVKCLYLFFDLPEIPDSEADVQDANSDFTPRERRILLQKIFVQVLVRLCSHPFPCEELARKDDLSLLFSAITSWCAPHNIMWRKSAAEVLMTLSRHGLTQPVVQYIHNKGCVALCIENMQRIPELTPLEVVEMFVAVFCFLKDSSEVSQLLLDDFRSCQGYLFLSEFLLKHEKQDVPDYLTSGLEEERVCGTEARAALRNLVLMISSLCACGFSELRPTRANTELFQLQGFVLPQPTTQGQAVRNVQAFQVLQSVFIKSNSPALCCTILDAISSVYHADKANYFILENQNTLSQFSERIYTKNAEIQEKFFELLEFIVFQLNFVPCKELISLSLLLKANKSRSCSILCLKTLLNILKHNTIFKDVYREVGMLEVFVTCLSRYAVFLKDKQILEEEKLKREGENTDGSPIAPERRKRLSKHDSLIKDPNTDVEEEELGTLVMEGLTALLNGNTNNCNVFRDCGGAKCVHGMVICMTTLSETIRLLGCFTDTTELLNDTENGDPELYEVFHEIFTGNILEMTFPSTVPVVFVHACIVLRLLYDVALDSFDKPTFCGSLNVKSPSLTRQSSAINETKPAGRAAPLNLSTGGTSEAWVIHSGVVIVLAKLLPALPRPQDHEDHARALRDYLAHVLKSLVRSERNQQVMCGAGLAGVVLRVCGAALRCERHPLHAPAMYMLERLAAHALRPIELRDFLRMGNPLNCLAPEPGQVCKPGGPVPLTRIKTLVSMTTPRDYRSQNSCTLPPFVEFDMSAEGFGCLYLPSIAPQSANLNALGTQDTATLGGIGSGDRVFPPQTGLSYSTWICVEKYSDPRTDPHCVRLLTLVRNVSSGRDDHLVCLALVLSARDKAIIVSTQETLVPHNVGEWEPEGSGECGARVWCPDLQHEGQWHHLVLVLNRAVLKNSSFSLYLDGNVDLK</sequence>
<dbReference type="InterPro" id="IPR016024">
    <property type="entry name" value="ARM-type_fold"/>
</dbReference>
<gene>
    <name evidence="3" type="ORF">RR48_14807</name>
</gene>
<protein>
    <submittedName>
        <fullName evidence="3">WD repeat and FYVE domain-containing protein 3</fullName>
    </submittedName>
</protein>
<reference evidence="3 4" key="1">
    <citation type="journal article" date="2015" name="Nat. Commun.">
        <title>Outbred genome sequencing and CRISPR/Cas9 gene editing in butterflies.</title>
        <authorList>
            <person name="Li X."/>
            <person name="Fan D."/>
            <person name="Zhang W."/>
            <person name="Liu G."/>
            <person name="Zhang L."/>
            <person name="Zhao L."/>
            <person name="Fang X."/>
            <person name="Chen L."/>
            <person name="Dong Y."/>
            <person name="Chen Y."/>
            <person name="Ding Y."/>
            <person name="Zhao R."/>
            <person name="Feng M."/>
            <person name="Zhu Y."/>
            <person name="Feng Y."/>
            <person name="Jiang X."/>
            <person name="Zhu D."/>
            <person name="Xiang H."/>
            <person name="Feng X."/>
            <person name="Li S."/>
            <person name="Wang J."/>
            <person name="Zhang G."/>
            <person name="Kronforst M.R."/>
            <person name="Wang W."/>
        </authorList>
    </citation>
    <scope>NUCLEOTIDE SEQUENCE [LARGE SCALE GENOMIC DNA]</scope>
    <source>
        <strain evidence="3">Ya'a_city_454_Pm</strain>
        <tissue evidence="3">Whole body</tissue>
    </source>
</reference>
<dbReference type="SUPFAM" id="SSF48371">
    <property type="entry name" value="ARM repeat"/>
    <property type="match status" value="1"/>
</dbReference>
<dbReference type="AlphaFoldDB" id="A0A194R042"/>
<evidence type="ECO:0000256" key="1">
    <source>
        <dbReference type="ARBA" id="ARBA00022574"/>
    </source>
</evidence>
<dbReference type="InterPro" id="IPR051944">
    <property type="entry name" value="BEACH_domain_protein"/>
</dbReference>
<name>A0A194R042_PAPMA</name>
<feature type="region of interest" description="Disordered" evidence="2">
    <location>
        <begin position="1"/>
        <end position="26"/>
    </location>
</feature>
<evidence type="ECO:0000313" key="4">
    <source>
        <dbReference type="Proteomes" id="UP000053240"/>
    </source>
</evidence>
<dbReference type="EMBL" id="KQ460883">
    <property type="protein sequence ID" value="KPJ11168.1"/>
    <property type="molecule type" value="Genomic_DNA"/>
</dbReference>
<organism evidence="3 4">
    <name type="scientific">Papilio machaon</name>
    <name type="common">Old World swallowtail butterfly</name>
    <dbReference type="NCBI Taxonomy" id="76193"/>
    <lineage>
        <taxon>Eukaryota</taxon>
        <taxon>Metazoa</taxon>
        <taxon>Ecdysozoa</taxon>
        <taxon>Arthropoda</taxon>
        <taxon>Hexapoda</taxon>
        <taxon>Insecta</taxon>
        <taxon>Pterygota</taxon>
        <taxon>Neoptera</taxon>
        <taxon>Endopterygota</taxon>
        <taxon>Lepidoptera</taxon>
        <taxon>Glossata</taxon>
        <taxon>Ditrysia</taxon>
        <taxon>Papilionoidea</taxon>
        <taxon>Papilionidae</taxon>
        <taxon>Papilioninae</taxon>
        <taxon>Papilio</taxon>
    </lineage>
</organism>
<keyword evidence="1" id="KW-0853">WD repeat</keyword>